<dbReference type="Proteomes" id="UP000318126">
    <property type="component" value="Unassembled WGS sequence"/>
</dbReference>
<accession>A0A553JMY2</accession>
<evidence type="ECO:0000313" key="2">
    <source>
        <dbReference type="Proteomes" id="UP000318126"/>
    </source>
</evidence>
<sequence length="206" mass="23729">MENLQTAINRTIDMKAHSLKAHKPISKPSCGDLTLRDTMATVYFFERLKRVYGAMFEITFSTQNALLDSQDEWKSLIGKLERENIDAGIERLKSLMTEDVNYKWPNIPLTIGLCKRHKTHACHKANFPRLPELSTAQMQENRAKTLNNLKQLAQVHPIHSAIKTDVTERVLSPDELAIKRQRQDFEKQILSEAKMKYSHLNASSQR</sequence>
<name>A0A553JMY2_SHEHA</name>
<dbReference type="RefSeq" id="WP_144040603.1">
    <property type="nucleotide sequence ID" value="NZ_BMPL01000015.1"/>
</dbReference>
<dbReference type="OrthoDB" id="5725929at2"/>
<reference evidence="2" key="1">
    <citation type="submission" date="2019-07" db="EMBL/GenBank/DDBJ databases">
        <title>Shewanella sp. YLB-08 draft genomic sequence.</title>
        <authorList>
            <person name="Yu L."/>
        </authorList>
    </citation>
    <scope>NUCLEOTIDE SEQUENCE [LARGE SCALE GENOMIC DNA]</scope>
    <source>
        <strain evidence="2">JCM 20706</strain>
    </source>
</reference>
<gene>
    <name evidence="1" type="ORF">FN961_12960</name>
</gene>
<keyword evidence="2" id="KW-1185">Reference proteome</keyword>
<dbReference type="AlphaFoldDB" id="A0A553JMY2"/>
<organism evidence="1 2">
    <name type="scientific">Shewanella hanedai</name>
    <name type="common">Alteromonas hanedai</name>
    <dbReference type="NCBI Taxonomy" id="25"/>
    <lineage>
        <taxon>Bacteria</taxon>
        <taxon>Pseudomonadati</taxon>
        <taxon>Pseudomonadota</taxon>
        <taxon>Gammaproteobacteria</taxon>
        <taxon>Alteromonadales</taxon>
        <taxon>Shewanellaceae</taxon>
        <taxon>Shewanella</taxon>
    </lineage>
</organism>
<dbReference type="EMBL" id="VKGK01000015">
    <property type="protein sequence ID" value="TRY13822.1"/>
    <property type="molecule type" value="Genomic_DNA"/>
</dbReference>
<proteinExistence type="predicted"/>
<comment type="caution">
    <text evidence="1">The sequence shown here is derived from an EMBL/GenBank/DDBJ whole genome shotgun (WGS) entry which is preliminary data.</text>
</comment>
<evidence type="ECO:0000313" key="1">
    <source>
        <dbReference type="EMBL" id="TRY13822.1"/>
    </source>
</evidence>
<protein>
    <submittedName>
        <fullName evidence="1">Uncharacterized protein</fullName>
    </submittedName>
</protein>